<dbReference type="InterPro" id="IPR008792">
    <property type="entry name" value="PQQD"/>
</dbReference>
<comment type="caution">
    <text evidence="1">The sequence shown here is derived from an EMBL/GenBank/DDBJ whole genome shotgun (WGS) entry which is preliminary data.</text>
</comment>
<dbReference type="OrthoDB" id="7577997at2"/>
<name>A0A3R9YM16_9SPHN</name>
<protein>
    <submittedName>
        <fullName evidence="1">PqqD family protein</fullName>
    </submittedName>
</protein>
<dbReference type="EMBL" id="RWJF01000001">
    <property type="protein sequence ID" value="RST30806.1"/>
    <property type="molecule type" value="Genomic_DNA"/>
</dbReference>
<keyword evidence="2" id="KW-1185">Reference proteome</keyword>
<dbReference type="Gene3D" id="1.10.10.1150">
    <property type="entry name" value="Coenzyme PQQ synthesis protein D (PqqD)"/>
    <property type="match status" value="1"/>
</dbReference>
<gene>
    <name evidence="1" type="ORF">HMF7854_08115</name>
</gene>
<dbReference type="Proteomes" id="UP000274661">
    <property type="component" value="Unassembled WGS sequence"/>
</dbReference>
<organism evidence="1 2">
    <name type="scientific">Sphingomonas ginkgonis</name>
    <dbReference type="NCBI Taxonomy" id="2315330"/>
    <lineage>
        <taxon>Bacteria</taxon>
        <taxon>Pseudomonadati</taxon>
        <taxon>Pseudomonadota</taxon>
        <taxon>Alphaproteobacteria</taxon>
        <taxon>Sphingomonadales</taxon>
        <taxon>Sphingomonadaceae</taxon>
        <taxon>Sphingomonas</taxon>
    </lineage>
</organism>
<dbReference type="InterPro" id="IPR041881">
    <property type="entry name" value="PqqD_sf"/>
</dbReference>
<dbReference type="RefSeq" id="WP_126718640.1">
    <property type="nucleotide sequence ID" value="NZ_RWJF01000001.1"/>
</dbReference>
<evidence type="ECO:0000313" key="2">
    <source>
        <dbReference type="Proteomes" id="UP000274661"/>
    </source>
</evidence>
<evidence type="ECO:0000313" key="1">
    <source>
        <dbReference type="EMBL" id="RST30806.1"/>
    </source>
</evidence>
<dbReference type="AlphaFoldDB" id="A0A3R9YM16"/>
<reference evidence="1 2" key="1">
    <citation type="submission" date="2018-12" db="EMBL/GenBank/DDBJ databases">
        <title>Sphingomonas sp. HMF7854 Genome sequencing and assembly.</title>
        <authorList>
            <person name="Cha I."/>
            <person name="Kang H."/>
            <person name="Kim H."/>
            <person name="Kang J."/>
            <person name="Joh K."/>
        </authorList>
    </citation>
    <scope>NUCLEOTIDE SEQUENCE [LARGE SCALE GENOMIC DNA]</scope>
    <source>
        <strain evidence="1 2">HMF7854</strain>
    </source>
</reference>
<accession>A0A3R9YM16</accession>
<proteinExistence type="predicted"/>
<dbReference type="Pfam" id="PF05402">
    <property type="entry name" value="PqqD"/>
    <property type="match status" value="1"/>
</dbReference>
<sequence length="88" mass="9919">MMYRRNIALLEAELGPELVALAPEDGVCFGFNAVAASVWKLLERPRSFDEIKAGLLAEYEVGDEQCGNELRVLLADLQQRKLVRMDPR</sequence>